<dbReference type="InterPro" id="IPR023614">
    <property type="entry name" value="Porin_dom_sf"/>
</dbReference>
<dbReference type="EMBL" id="QJTE01000003">
    <property type="protein sequence ID" value="PYE84098.1"/>
    <property type="molecule type" value="Genomic_DNA"/>
</dbReference>
<sequence>MIRYFGAALIAAGTATGAAQAQGFSGGELSAQTQLMLDDFELGRSTYSGSLEGEAYGFGFAGDLSRYSFGIFDDNAGNVTLHGFYRLGYVGTAGLFFARDWLDGDDASLYGLEGAMDLRAVSLEGYLGQRKGDAVDGTMVGVSADVAFGLAYSAGADFDYIDGDDGDSLRRIALGGEYALAGGPRLWAEIGQQQAERDGDSDSSAFIGLGARIEFGPASGTTFDPRSLFALGGEISR</sequence>
<gene>
    <name evidence="2" type="ORF">DFP88_103464</name>
</gene>
<protein>
    <submittedName>
        <fullName evidence="2">Uncharacterized protein</fullName>
    </submittedName>
</protein>
<evidence type="ECO:0000313" key="3">
    <source>
        <dbReference type="Proteomes" id="UP000248311"/>
    </source>
</evidence>
<dbReference type="SUPFAM" id="SSF56935">
    <property type="entry name" value="Porins"/>
    <property type="match status" value="1"/>
</dbReference>
<proteinExistence type="predicted"/>
<keyword evidence="3" id="KW-1185">Reference proteome</keyword>
<dbReference type="Proteomes" id="UP000248311">
    <property type="component" value="Unassembled WGS sequence"/>
</dbReference>
<evidence type="ECO:0000256" key="1">
    <source>
        <dbReference type="SAM" id="SignalP"/>
    </source>
</evidence>
<dbReference type="RefSeq" id="WP_110814645.1">
    <property type="nucleotide sequence ID" value="NZ_QJTE01000003.1"/>
</dbReference>
<feature type="signal peptide" evidence="1">
    <location>
        <begin position="1"/>
        <end position="21"/>
    </location>
</feature>
<reference evidence="2 3" key="1">
    <citation type="submission" date="2018-06" db="EMBL/GenBank/DDBJ databases">
        <title>Genomic Encyclopedia of Type Strains, Phase III (KMG-III): the genomes of soil and plant-associated and newly described type strains.</title>
        <authorList>
            <person name="Whitman W."/>
        </authorList>
    </citation>
    <scope>NUCLEOTIDE SEQUENCE [LARGE SCALE GENOMIC DNA]</scope>
    <source>
        <strain evidence="2 3">CECT 9025</strain>
    </source>
</reference>
<name>A0A318T6R9_9RHOB</name>
<comment type="caution">
    <text evidence="2">The sequence shown here is derived from an EMBL/GenBank/DDBJ whole genome shotgun (WGS) entry which is preliminary data.</text>
</comment>
<feature type="chain" id="PRO_5016313218" evidence="1">
    <location>
        <begin position="22"/>
        <end position="237"/>
    </location>
</feature>
<dbReference type="AlphaFoldDB" id="A0A318T6R9"/>
<accession>A0A318T6R9</accession>
<evidence type="ECO:0000313" key="2">
    <source>
        <dbReference type="EMBL" id="PYE84098.1"/>
    </source>
</evidence>
<organism evidence="2 3">
    <name type="scientific">Pseudoroseicyclus aestuarii</name>
    <dbReference type="NCBI Taxonomy" id="1795041"/>
    <lineage>
        <taxon>Bacteria</taxon>
        <taxon>Pseudomonadati</taxon>
        <taxon>Pseudomonadota</taxon>
        <taxon>Alphaproteobacteria</taxon>
        <taxon>Rhodobacterales</taxon>
        <taxon>Paracoccaceae</taxon>
        <taxon>Pseudoroseicyclus</taxon>
    </lineage>
</organism>
<dbReference type="OrthoDB" id="7686946at2"/>
<keyword evidence="1" id="KW-0732">Signal</keyword>
<dbReference type="Gene3D" id="2.40.160.10">
    <property type="entry name" value="Porin"/>
    <property type="match status" value="1"/>
</dbReference>